<accession>A0A438IPS0</accession>
<feature type="transmembrane region" description="Helical" evidence="1">
    <location>
        <begin position="88"/>
        <end position="108"/>
    </location>
</feature>
<dbReference type="Proteomes" id="UP000288805">
    <property type="component" value="Unassembled WGS sequence"/>
</dbReference>
<evidence type="ECO:0000256" key="1">
    <source>
        <dbReference type="SAM" id="Phobius"/>
    </source>
</evidence>
<proteinExistence type="predicted"/>
<keyword evidence="1" id="KW-1133">Transmembrane helix</keyword>
<name>A0A438IPS0_VITVI</name>
<comment type="caution">
    <text evidence="2">The sequence shown here is derived from an EMBL/GenBank/DDBJ whole genome shotgun (WGS) entry which is preliminary data.</text>
</comment>
<protein>
    <recommendedName>
        <fullName evidence="4">Transmembrane protein</fullName>
    </recommendedName>
</protein>
<evidence type="ECO:0000313" key="3">
    <source>
        <dbReference type="Proteomes" id="UP000288805"/>
    </source>
</evidence>
<dbReference type="PANTHER" id="PTHR34658:SF2">
    <property type="entry name" value="OS01G0151800 PROTEIN"/>
    <property type="match status" value="1"/>
</dbReference>
<dbReference type="PANTHER" id="PTHR34658">
    <property type="entry name" value="OS01G0151800 PROTEIN"/>
    <property type="match status" value="1"/>
</dbReference>
<dbReference type="EMBL" id="QGNW01000091">
    <property type="protein sequence ID" value="RVW98712.1"/>
    <property type="molecule type" value="Genomic_DNA"/>
</dbReference>
<evidence type="ECO:0008006" key="4">
    <source>
        <dbReference type="Google" id="ProtNLM"/>
    </source>
</evidence>
<evidence type="ECO:0000313" key="2">
    <source>
        <dbReference type="EMBL" id="RVW98712.1"/>
    </source>
</evidence>
<reference evidence="2 3" key="1">
    <citation type="journal article" date="2018" name="PLoS Genet.">
        <title>Population sequencing reveals clonal diversity and ancestral inbreeding in the grapevine cultivar Chardonnay.</title>
        <authorList>
            <person name="Roach M.J."/>
            <person name="Johnson D.L."/>
            <person name="Bohlmann J."/>
            <person name="van Vuuren H.J."/>
            <person name="Jones S.J."/>
            <person name="Pretorius I.S."/>
            <person name="Schmidt S.A."/>
            <person name="Borneman A.R."/>
        </authorList>
    </citation>
    <scope>NUCLEOTIDE SEQUENCE [LARGE SCALE GENOMIC DNA]</scope>
    <source>
        <strain evidence="3">cv. Chardonnay</strain>
        <tissue evidence="2">Leaf</tissue>
    </source>
</reference>
<feature type="transmembrane region" description="Helical" evidence="1">
    <location>
        <begin position="20"/>
        <end position="47"/>
    </location>
</feature>
<gene>
    <name evidence="2" type="ORF">CK203_024107</name>
</gene>
<keyword evidence="1" id="KW-0812">Transmembrane</keyword>
<organism evidence="2 3">
    <name type="scientific">Vitis vinifera</name>
    <name type="common">Grape</name>
    <dbReference type="NCBI Taxonomy" id="29760"/>
    <lineage>
        <taxon>Eukaryota</taxon>
        <taxon>Viridiplantae</taxon>
        <taxon>Streptophyta</taxon>
        <taxon>Embryophyta</taxon>
        <taxon>Tracheophyta</taxon>
        <taxon>Spermatophyta</taxon>
        <taxon>Magnoliopsida</taxon>
        <taxon>eudicotyledons</taxon>
        <taxon>Gunneridae</taxon>
        <taxon>Pentapetalae</taxon>
        <taxon>rosids</taxon>
        <taxon>Vitales</taxon>
        <taxon>Vitaceae</taxon>
        <taxon>Viteae</taxon>
        <taxon>Vitis</taxon>
    </lineage>
</organism>
<keyword evidence="1" id="KW-0472">Membrane</keyword>
<sequence length="166" mass="18586">MSLSFFDSILRPLTSRWPLLLYAAAWTALLSATVAVASFLPEAAFVWAISPSSSFSRACDAEGFIRVPMDLPGRFCVCRLICLPSLAWIYWCLQFLRLLLWLVLHVWFEPWACGRTTCLVESAPDSDAKIRKSFPCVWLKPGVVLCVGTDGVFESITVLICKQSLF</sequence>
<dbReference type="AlphaFoldDB" id="A0A438IPS0"/>